<keyword evidence="6 7" id="KW-0472">Membrane</keyword>
<feature type="transmembrane region" description="Helical" evidence="7">
    <location>
        <begin position="235"/>
        <end position="256"/>
    </location>
</feature>
<dbReference type="GO" id="GO:0042907">
    <property type="term" value="F:xanthine transmembrane transporter activity"/>
    <property type="evidence" value="ECO:0007669"/>
    <property type="project" value="TreeGrafter"/>
</dbReference>
<gene>
    <name evidence="8" type="ORF">AF332_25980</name>
</gene>
<organism evidence="8 9">
    <name type="scientific">Sporosarcina globispora</name>
    <name type="common">Bacillus globisporus</name>
    <dbReference type="NCBI Taxonomy" id="1459"/>
    <lineage>
        <taxon>Bacteria</taxon>
        <taxon>Bacillati</taxon>
        <taxon>Bacillota</taxon>
        <taxon>Bacilli</taxon>
        <taxon>Bacillales</taxon>
        <taxon>Caryophanaceae</taxon>
        <taxon>Sporosarcina</taxon>
    </lineage>
</organism>
<dbReference type="RefSeq" id="WP_053437297.1">
    <property type="nucleotide sequence ID" value="NZ_LGUF01000007.1"/>
</dbReference>
<feature type="transmembrane region" description="Helical" evidence="7">
    <location>
        <begin position="75"/>
        <end position="95"/>
    </location>
</feature>
<dbReference type="InterPro" id="IPR006043">
    <property type="entry name" value="NCS2"/>
</dbReference>
<comment type="caution">
    <text evidence="8">The sequence shown here is derived from an EMBL/GenBank/DDBJ whole genome shotgun (WGS) entry which is preliminary data.</text>
</comment>
<comment type="subcellular location">
    <subcellularLocation>
        <location evidence="1">Membrane</location>
        <topology evidence="1">Multi-pass membrane protein</topology>
    </subcellularLocation>
</comment>
<protein>
    <submittedName>
        <fullName evidence="8">Uracil/xanthine transporter</fullName>
    </submittedName>
</protein>
<evidence type="ECO:0000256" key="5">
    <source>
        <dbReference type="ARBA" id="ARBA00022989"/>
    </source>
</evidence>
<dbReference type="NCBIfam" id="NF037981">
    <property type="entry name" value="NCS2_1"/>
    <property type="match status" value="1"/>
</dbReference>
<evidence type="ECO:0000256" key="7">
    <source>
        <dbReference type="SAM" id="Phobius"/>
    </source>
</evidence>
<dbReference type="PANTHER" id="PTHR42810">
    <property type="entry name" value="PURINE PERMEASE C1399.01C-RELATED"/>
    <property type="match status" value="1"/>
</dbReference>
<feature type="transmembrane region" description="Helical" evidence="7">
    <location>
        <begin position="16"/>
        <end position="37"/>
    </location>
</feature>
<dbReference type="Pfam" id="PF00860">
    <property type="entry name" value="Xan_ur_permease"/>
    <property type="match status" value="1"/>
</dbReference>
<dbReference type="EMBL" id="LGUF01000007">
    <property type="protein sequence ID" value="KON89932.1"/>
    <property type="molecule type" value="Genomic_DNA"/>
</dbReference>
<feature type="transmembrane region" description="Helical" evidence="7">
    <location>
        <begin position="309"/>
        <end position="328"/>
    </location>
</feature>
<feature type="transmembrane region" description="Helical" evidence="7">
    <location>
        <begin position="128"/>
        <end position="150"/>
    </location>
</feature>
<keyword evidence="9" id="KW-1185">Reference proteome</keyword>
<evidence type="ECO:0000256" key="2">
    <source>
        <dbReference type="ARBA" id="ARBA00008821"/>
    </source>
</evidence>
<evidence type="ECO:0000256" key="6">
    <source>
        <dbReference type="ARBA" id="ARBA00023136"/>
    </source>
</evidence>
<dbReference type="OrthoDB" id="5597247at2"/>
<keyword evidence="5 7" id="KW-1133">Transmembrane helix</keyword>
<feature type="transmembrane region" description="Helical" evidence="7">
    <location>
        <begin position="276"/>
        <end position="297"/>
    </location>
</feature>
<evidence type="ECO:0000256" key="1">
    <source>
        <dbReference type="ARBA" id="ARBA00004141"/>
    </source>
</evidence>
<name>A0A0M0GKC0_SPOGL</name>
<dbReference type="NCBIfam" id="NF008502">
    <property type="entry name" value="PRK11412.1"/>
    <property type="match status" value="1"/>
</dbReference>
<feature type="transmembrane region" description="Helical" evidence="7">
    <location>
        <begin position="162"/>
        <end position="180"/>
    </location>
</feature>
<evidence type="ECO:0000313" key="8">
    <source>
        <dbReference type="EMBL" id="KON89932.1"/>
    </source>
</evidence>
<dbReference type="STRING" id="1459.AF332_25980"/>
<sequence length="435" mass="46870">MDKRFGTVTIFSSVQWLFFIFANTVMVPISVGTVFQLPEETIAMMLRASLIFTGLATILQGWKGHRYPLMEGHSGLLWGVILNLGLSASSLGMNYAEIGGGIATGVLLASAVTLILAAFNGISLLKSIFNPMVMSVYLFLLTFQLIFIFFKGMMKVSEQGTIDVPITLYSFALVIFVSLLKLKGNAVISNFSILIGLLAGWIGYDLLFASEAVQGAASGDVSFTLFPLGQPNLEIGIVAVSFFAGLMNLSNTVASISSSDRLFKKESGKREYRGSIFITAVFTVIGSGFGLVPYTPFTSSIGFLQSTRILMRTPFFIGGALLTVIGLIPHLGSWLAGMPVTVGNAVLFVAYLQLFGTAFNSLSGKVFNSDTIFRLAAPVLIGISLMNTPPAVFADLPVLIQPFLSNGLLMGVLISIFLEKMVNWSAFEQLELKNN</sequence>
<evidence type="ECO:0000256" key="3">
    <source>
        <dbReference type="ARBA" id="ARBA00022448"/>
    </source>
</evidence>
<proteinExistence type="inferred from homology"/>
<evidence type="ECO:0000313" key="9">
    <source>
        <dbReference type="Proteomes" id="UP000037109"/>
    </source>
</evidence>
<dbReference type="AlphaFoldDB" id="A0A0M0GKC0"/>
<feature type="transmembrane region" description="Helical" evidence="7">
    <location>
        <begin position="102"/>
        <end position="122"/>
    </location>
</feature>
<reference evidence="9" key="1">
    <citation type="submission" date="2015-07" db="EMBL/GenBank/DDBJ databases">
        <title>Fjat-10036 dsm4.</title>
        <authorList>
            <person name="Liu B."/>
            <person name="Wang J."/>
            <person name="Zhu Y."/>
            <person name="Liu G."/>
            <person name="Chen Q."/>
            <person name="Chen Z."/>
            <person name="Lan J."/>
            <person name="Che J."/>
            <person name="Ge C."/>
            <person name="Shi H."/>
            <person name="Pan Z."/>
            <person name="Liu X."/>
        </authorList>
    </citation>
    <scope>NUCLEOTIDE SEQUENCE [LARGE SCALE GENOMIC DNA]</scope>
    <source>
        <strain evidence="9">DSM 4</strain>
    </source>
</reference>
<comment type="similarity">
    <text evidence="2">Belongs to the nucleobase:cation symporter-2 (NCS2) (TC 2.A.40) family.</text>
</comment>
<dbReference type="PATRIC" id="fig|1459.3.peg.5709"/>
<feature type="transmembrane region" description="Helical" evidence="7">
    <location>
        <begin position="44"/>
        <end position="63"/>
    </location>
</feature>
<keyword evidence="4 7" id="KW-0812">Transmembrane</keyword>
<dbReference type="Proteomes" id="UP000037109">
    <property type="component" value="Unassembled WGS sequence"/>
</dbReference>
<feature type="transmembrane region" description="Helical" evidence="7">
    <location>
        <begin position="399"/>
        <end position="418"/>
    </location>
</feature>
<keyword evidence="3" id="KW-0813">Transport</keyword>
<evidence type="ECO:0000256" key="4">
    <source>
        <dbReference type="ARBA" id="ARBA00022692"/>
    </source>
</evidence>
<feature type="transmembrane region" description="Helical" evidence="7">
    <location>
        <begin position="334"/>
        <end position="359"/>
    </location>
</feature>
<dbReference type="GO" id="GO:0005886">
    <property type="term" value="C:plasma membrane"/>
    <property type="evidence" value="ECO:0007669"/>
    <property type="project" value="TreeGrafter"/>
</dbReference>
<feature type="transmembrane region" description="Helical" evidence="7">
    <location>
        <begin position="186"/>
        <end position="204"/>
    </location>
</feature>
<accession>A0A0M0GKC0</accession>
<dbReference type="PANTHER" id="PTHR42810:SF4">
    <property type="entry name" value="URIC ACID TRANSPORTER UACT"/>
    <property type="match status" value="1"/>
</dbReference>